<feature type="region of interest" description="Disordered" evidence="1">
    <location>
        <begin position="540"/>
        <end position="561"/>
    </location>
</feature>
<reference evidence="2" key="1">
    <citation type="journal article" date="2014" name="Int. J. Syst. Evol. Microbiol.">
        <title>Complete genome sequence of Corynebacterium casei LMG S-19264T (=DSM 44701T), isolated from a smear-ripened cheese.</title>
        <authorList>
            <consortium name="US DOE Joint Genome Institute (JGI-PGF)"/>
            <person name="Walter F."/>
            <person name="Albersmeier A."/>
            <person name="Kalinowski J."/>
            <person name="Ruckert C."/>
        </authorList>
    </citation>
    <scope>NUCLEOTIDE SEQUENCE</scope>
    <source>
        <strain evidence="2">VKM Ac-2007</strain>
    </source>
</reference>
<dbReference type="Pfam" id="PF13196">
    <property type="entry name" value="DUF4012"/>
    <property type="match status" value="1"/>
</dbReference>
<accession>A0A9W6IAX6</accession>
<sequence>MLAMAGSWSAYLGLSVRDRLEETRNALLRLRTLADAGDLGSMAGALAEARRPATEARRLTGGLDWAVIAHAPLVGQGATTVRGLAEGVAEVTEVLTEVLRDAQPLGTALAAGRTHSLGDVRRTLADLDAAAPTLGAAAARLAGVGSRLAATPAETGIDSLDQARETVLSEVDRLRGRLGDAATAATLLPPMLGHDGPRRYFLAFQTNAEARGTGGLVGAFGVLEADHGEIGIDGLSANTGLGESPTPVADYGPAYRGRYGSAATRMLSVSNLSPHFPYAAGTWAELWERQNRRRLDGAIATDPVGLSYLLELIGPVALPSGETLTAENVVDLTERAAYARYPDPRERKRFLVSVAGAVGDALTESSAGPARLFAVLSRMVGERRIQIWSRREAEQRVLAETPVGGVLPRRPGPFAGLVVNNSAGGKLDYYLERSLDYALGPCSGGTRSTKVSVRLTNDVPHGELPVYVTNRLDSPGRAHAVGSNLLWVSLYAGVGAELRAARLDGDRVRVISEAERSHPVYSLLLELDPRQSRTLELDLREPATAGTPLTPVQPLARPQRTRITQDARGCPVEGAAVRGAP</sequence>
<gene>
    <name evidence="2" type="ORF">GCM10017600_87280</name>
</gene>
<comment type="caution">
    <text evidence="2">The sequence shown here is derived from an EMBL/GenBank/DDBJ whole genome shotgun (WGS) entry which is preliminary data.</text>
</comment>
<organism evidence="2 3">
    <name type="scientific">Streptosporangium carneum</name>
    <dbReference type="NCBI Taxonomy" id="47481"/>
    <lineage>
        <taxon>Bacteria</taxon>
        <taxon>Bacillati</taxon>
        <taxon>Actinomycetota</taxon>
        <taxon>Actinomycetes</taxon>
        <taxon>Streptosporangiales</taxon>
        <taxon>Streptosporangiaceae</taxon>
        <taxon>Streptosporangium</taxon>
    </lineage>
</organism>
<dbReference type="InterPro" id="IPR025101">
    <property type="entry name" value="DUF4012"/>
</dbReference>
<proteinExistence type="predicted"/>
<evidence type="ECO:0000256" key="1">
    <source>
        <dbReference type="SAM" id="MobiDB-lite"/>
    </source>
</evidence>
<dbReference type="EMBL" id="BSEV01000048">
    <property type="protein sequence ID" value="GLK15315.1"/>
    <property type="molecule type" value="Genomic_DNA"/>
</dbReference>
<reference evidence="2" key="2">
    <citation type="submission" date="2023-01" db="EMBL/GenBank/DDBJ databases">
        <authorList>
            <person name="Sun Q."/>
            <person name="Evtushenko L."/>
        </authorList>
    </citation>
    <scope>NUCLEOTIDE SEQUENCE</scope>
    <source>
        <strain evidence="2">VKM Ac-2007</strain>
    </source>
</reference>
<evidence type="ECO:0000313" key="2">
    <source>
        <dbReference type="EMBL" id="GLK15315.1"/>
    </source>
</evidence>
<dbReference type="AlphaFoldDB" id="A0A9W6IAX6"/>
<protein>
    <recommendedName>
        <fullName evidence="4">DUF4012 domain-containing protein</fullName>
    </recommendedName>
</protein>
<evidence type="ECO:0000313" key="3">
    <source>
        <dbReference type="Proteomes" id="UP001143474"/>
    </source>
</evidence>
<name>A0A9W6IAX6_9ACTN</name>
<dbReference type="Proteomes" id="UP001143474">
    <property type="component" value="Unassembled WGS sequence"/>
</dbReference>
<evidence type="ECO:0008006" key="4">
    <source>
        <dbReference type="Google" id="ProtNLM"/>
    </source>
</evidence>
<keyword evidence="3" id="KW-1185">Reference proteome</keyword>